<comment type="caution">
    <text evidence="7">The sequence shown here is derived from an EMBL/GenBank/DDBJ whole genome shotgun (WGS) entry which is preliminary data.</text>
</comment>
<dbReference type="STRING" id="1313304.CALK_0413"/>
<dbReference type="InterPro" id="IPR025662">
    <property type="entry name" value="Sigma_54_int_dom_ATP-bd_1"/>
</dbReference>
<feature type="domain" description="ABC transporter" evidence="6">
    <location>
        <begin position="2"/>
        <end position="235"/>
    </location>
</feature>
<evidence type="ECO:0000259" key="6">
    <source>
        <dbReference type="PROSITE" id="PS50893"/>
    </source>
</evidence>
<dbReference type="InterPro" id="IPR003593">
    <property type="entry name" value="AAA+_ATPase"/>
</dbReference>
<evidence type="ECO:0000256" key="3">
    <source>
        <dbReference type="ARBA" id="ARBA00020019"/>
    </source>
</evidence>
<keyword evidence="5 7" id="KW-0067">ATP-binding</keyword>
<keyword evidence="7" id="KW-0132">Cell division</keyword>
<keyword evidence="7" id="KW-0131">Cell cycle</keyword>
<protein>
    <recommendedName>
        <fullName evidence="3">Cell division ATP-binding protein FtsE</fullName>
    </recommendedName>
</protein>
<dbReference type="PROSITE" id="PS00211">
    <property type="entry name" value="ABC_TRANSPORTER_1"/>
    <property type="match status" value="1"/>
</dbReference>
<dbReference type="eggNOG" id="COG2884">
    <property type="taxonomic scope" value="Bacteria"/>
</dbReference>
<dbReference type="GO" id="GO:0051301">
    <property type="term" value="P:cell division"/>
    <property type="evidence" value="ECO:0007669"/>
    <property type="project" value="UniProtKB-KW"/>
</dbReference>
<evidence type="ECO:0000256" key="1">
    <source>
        <dbReference type="ARBA" id="ARBA00002579"/>
    </source>
</evidence>
<gene>
    <name evidence="7" type="ORF">CALK_0413</name>
</gene>
<comment type="function">
    <text evidence="1">Part of the ABC transporter FtsEX involved in cellular division. Important for assembly or stability of the septal ring.</text>
</comment>
<dbReference type="InterPro" id="IPR017871">
    <property type="entry name" value="ABC_transporter-like_CS"/>
</dbReference>
<evidence type="ECO:0000313" key="8">
    <source>
        <dbReference type="Proteomes" id="UP000017148"/>
    </source>
</evidence>
<accession>U7D7J3</accession>
<reference evidence="7 8" key="1">
    <citation type="journal article" date="2013" name="Environ. Microbiol.">
        <title>Genome analysis of Chitinivibrio alkaliphilus gen. nov., sp. nov., a novel extremely haloalkaliphilic anaerobic chitinolytic bacterium from the candidate phylum Termite Group 3.</title>
        <authorList>
            <person name="Sorokin D.Y."/>
            <person name="Gumerov V.M."/>
            <person name="Rakitin A.L."/>
            <person name="Beletsky A.V."/>
            <person name="Damste J.S."/>
            <person name="Muyzer G."/>
            <person name="Mardanov A.V."/>
            <person name="Ravin N.V."/>
        </authorList>
    </citation>
    <scope>NUCLEOTIDE SEQUENCE [LARGE SCALE GENOMIC DNA]</scope>
    <source>
        <strain evidence="7 8">ACht1</strain>
    </source>
</reference>
<dbReference type="Gene3D" id="3.40.50.300">
    <property type="entry name" value="P-loop containing nucleotide triphosphate hydrolases"/>
    <property type="match status" value="1"/>
</dbReference>
<evidence type="ECO:0000313" key="7">
    <source>
        <dbReference type="EMBL" id="ERP38925.1"/>
    </source>
</evidence>
<evidence type="ECO:0000256" key="5">
    <source>
        <dbReference type="ARBA" id="ARBA00022840"/>
    </source>
</evidence>
<dbReference type="InterPro" id="IPR003439">
    <property type="entry name" value="ABC_transporter-like_ATP-bd"/>
</dbReference>
<dbReference type="Pfam" id="PF00005">
    <property type="entry name" value="ABC_tran"/>
    <property type="match status" value="1"/>
</dbReference>
<dbReference type="OrthoDB" id="9802264at2"/>
<dbReference type="InterPro" id="IPR027417">
    <property type="entry name" value="P-loop_NTPase"/>
</dbReference>
<dbReference type="GO" id="GO:0005886">
    <property type="term" value="C:plasma membrane"/>
    <property type="evidence" value="ECO:0007669"/>
    <property type="project" value="UniProtKB-ARBA"/>
</dbReference>
<dbReference type="GO" id="GO:0016887">
    <property type="term" value="F:ATP hydrolysis activity"/>
    <property type="evidence" value="ECO:0007669"/>
    <property type="project" value="InterPro"/>
</dbReference>
<dbReference type="GO" id="GO:0005524">
    <property type="term" value="F:ATP binding"/>
    <property type="evidence" value="ECO:0007669"/>
    <property type="project" value="UniProtKB-KW"/>
</dbReference>
<dbReference type="PANTHER" id="PTHR24220">
    <property type="entry name" value="IMPORT ATP-BINDING PROTEIN"/>
    <property type="match status" value="1"/>
</dbReference>
<dbReference type="SUPFAM" id="SSF52540">
    <property type="entry name" value="P-loop containing nucleoside triphosphate hydrolases"/>
    <property type="match status" value="1"/>
</dbReference>
<proteinExistence type="inferred from homology"/>
<evidence type="ECO:0000256" key="2">
    <source>
        <dbReference type="ARBA" id="ARBA00005417"/>
    </source>
</evidence>
<comment type="similarity">
    <text evidence="2">Belongs to the ABC transporter superfamily.</text>
</comment>
<dbReference type="PROSITE" id="PS50893">
    <property type="entry name" value="ABC_TRANSPORTER_2"/>
    <property type="match status" value="1"/>
</dbReference>
<sequence>MIEFLHVQKVYENGYPALRDISLHIDKGEFVFLTGESGAGKTTLLKHIFMDLFPDQGHVSVAGMTSGGSSRHMPSRRQVQLLRRKIGIVFQDIRLLHDRSVLENITFAARIGRSRERAVRKKSYDVLARVGLSHKCGNYPHQLSGGEQQRVAIARALVNDPRIFIADEPTGNLDYRISREIFALLQDIHNNGTTVVMATHERSFIETTHYREIVLHDGLLRSGGEGRRFQCSVPLMGG</sequence>
<dbReference type="Proteomes" id="UP000017148">
    <property type="component" value="Unassembled WGS sequence"/>
</dbReference>
<dbReference type="AlphaFoldDB" id="U7D7J3"/>
<name>U7D7J3_9BACT</name>
<evidence type="ECO:0000256" key="4">
    <source>
        <dbReference type="ARBA" id="ARBA00022741"/>
    </source>
</evidence>
<keyword evidence="8" id="KW-1185">Reference proteome</keyword>
<dbReference type="RefSeq" id="WP_022635953.1">
    <property type="nucleotide sequence ID" value="NZ_ASJR01000003.1"/>
</dbReference>
<dbReference type="SMART" id="SM00382">
    <property type="entry name" value="AAA"/>
    <property type="match status" value="1"/>
</dbReference>
<dbReference type="EMBL" id="ASJR01000003">
    <property type="protein sequence ID" value="ERP38925.1"/>
    <property type="molecule type" value="Genomic_DNA"/>
</dbReference>
<dbReference type="PANTHER" id="PTHR24220:SF470">
    <property type="entry name" value="CELL DIVISION ATP-BINDING PROTEIN FTSE"/>
    <property type="match status" value="1"/>
</dbReference>
<dbReference type="GO" id="GO:0022857">
    <property type="term" value="F:transmembrane transporter activity"/>
    <property type="evidence" value="ECO:0007669"/>
    <property type="project" value="TreeGrafter"/>
</dbReference>
<dbReference type="InterPro" id="IPR015854">
    <property type="entry name" value="ABC_transpr_LolD-like"/>
</dbReference>
<dbReference type="PROSITE" id="PS00675">
    <property type="entry name" value="SIGMA54_INTERACT_1"/>
    <property type="match status" value="1"/>
</dbReference>
<keyword evidence="4" id="KW-0547">Nucleotide-binding</keyword>
<organism evidence="7 8">
    <name type="scientific">Chitinivibrio alkaliphilus ACht1</name>
    <dbReference type="NCBI Taxonomy" id="1313304"/>
    <lineage>
        <taxon>Bacteria</taxon>
        <taxon>Pseudomonadati</taxon>
        <taxon>Fibrobacterota</taxon>
        <taxon>Chitinivibrionia</taxon>
        <taxon>Chitinivibrionales</taxon>
        <taxon>Chitinivibrionaceae</taxon>
        <taxon>Chitinivibrio</taxon>
    </lineage>
</organism>
<dbReference type="FunFam" id="3.40.50.300:FF:000056">
    <property type="entry name" value="Cell division ATP-binding protein FtsE"/>
    <property type="match status" value="1"/>
</dbReference>